<evidence type="ECO:0000313" key="2">
    <source>
        <dbReference type="Proteomes" id="UP000070107"/>
    </source>
</evidence>
<gene>
    <name evidence="1" type="ORF">ATN84_25360</name>
</gene>
<dbReference type="Proteomes" id="UP000070107">
    <property type="component" value="Unassembled WGS sequence"/>
</dbReference>
<reference evidence="1 2" key="1">
    <citation type="submission" date="2015-11" db="EMBL/GenBank/DDBJ databases">
        <title>Draft genome sequence of Paramesorhizobium deserti A-3-E, a strain highly resistant to diverse beta-lactam antibiotics.</title>
        <authorList>
            <person name="Lv R."/>
            <person name="Yang X."/>
            <person name="Fang N."/>
            <person name="Guo J."/>
            <person name="Luo X."/>
            <person name="Peng F."/>
            <person name="Yang R."/>
            <person name="Cui Y."/>
            <person name="Fang C."/>
            <person name="Song Y."/>
        </authorList>
    </citation>
    <scope>NUCLEOTIDE SEQUENCE [LARGE SCALE GENOMIC DNA]</scope>
    <source>
        <strain evidence="1 2">A-3-E</strain>
    </source>
</reference>
<dbReference type="EMBL" id="LNTU01000013">
    <property type="protein sequence ID" value="KXF77172.1"/>
    <property type="molecule type" value="Genomic_DNA"/>
</dbReference>
<organism evidence="1 2">
    <name type="scientific">Paramesorhizobium deserti</name>
    <dbReference type="NCBI Taxonomy" id="1494590"/>
    <lineage>
        <taxon>Bacteria</taxon>
        <taxon>Pseudomonadati</taxon>
        <taxon>Pseudomonadota</taxon>
        <taxon>Alphaproteobacteria</taxon>
        <taxon>Hyphomicrobiales</taxon>
        <taxon>Phyllobacteriaceae</taxon>
        <taxon>Paramesorhizobium</taxon>
    </lineage>
</organism>
<evidence type="ECO:0000313" key="1">
    <source>
        <dbReference type="EMBL" id="KXF77172.1"/>
    </source>
</evidence>
<proteinExistence type="predicted"/>
<sequence>MSGVFTDQGVAGEETVGKRLGMRTVIKIENNNRHVIELYFTRPGQQEALATRAVYTRVND</sequence>
<comment type="caution">
    <text evidence="1">The sequence shown here is derived from an EMBL/GenBank/DDBJ whole genome shotgun (WGS) entry which is preliminary data.</text>
</comment>
<protein>
    <submittedName>
        <fullName evidence="1">Uncharacterized protein</fullName>
    </submittedName>
</protein>
<dbReference type="AlphaFoldDB" id="A0A135HVF7"/>
<name>A0A135HVF7_9HYPH</name>
<accession>A0A135HVF7</accession>
<keyword evidence="2" id="KW-1185">Reference proteome</keyword>